<keyword evidence="2" id="KW-1185">Reference proteome</keyword>
<reference evidence="1" key="1">
    <citation type="journal article" date="2020" name="J Insects Food Feed">
        <title>The yellow mealworm (Tenebrio molitor) genome: a resource for the emerging insects as food and feed industry.</title>
        <authorList>
            <person name="Eriksson T."/>
            <person name="Andere A."/>
            <person name="Kelstrup H."/>
            <person name="Emery V."/>
            <person name="Picard C."/>
        </authorList>
    </citation>
    <scope>NUCLEOTIDE SEQUENCE</scope>
    <source>
        <strain evidence="1">Stoneville</strain>
        <tissue evidence="1">Whole head</tissue>
    </source>
</reference>
<dbReference type="AlphaFoldDB" id="A0A8J6L8M6"/>
<protein>
    <submittedName>
        <fullName evidence="1">Uncharacterized protein</fullName>
    </submittedName>
</protein>
<organism evidence="1 2">
    <name type="scientific">Tenebrio molitor</name>
    <name type="common">Yellow mealworm beetle</name>
    <dbReference type="NCBI Taxonomy" id="7067"/>
    <lineage>
        <taxon>Eukaryota</taxon>
        <taxon>Metazoa</taxon>
        <taxon>Ecdysozoa</taxon>
        <taxon>Arthropoda</taxon>
        <taxon>Hexapoda</taxon>
        <taxon>Insecta</taxon>
        <taxon>Pterygota</taxon>
        <taxon>Neoptera</taxon>
        <taxon>Endopterygota</taxon>
        <taxon>Coleoptera</taxon>
        <taxon>Polyphaga</taxon>
        <taxon>Cucujiformia</taxon>
        <taxon>Tenebrionidae</taxon>
        <taxon>Tenebrio</taxon>
    </lineage>
</organism>
<gene>
    <name evidence="1" type="ORF">GEV33_010838</name>
</gene>
<reference evidence="1" key="2">
    <citation type="submission" date="2021-08" db="EMBL/GenBank/DDBJ databases">
        <authorList>
            <person name="Eriksson T."/>
        </authorList>
    </citation>
    <scope>NUCLEOTIDE SEQUENCE</scope>
    <source>
        <strain evidence="1">Stoneville</strain>
        <tissue evidence="1">Whole head</tissue>
    </source>
</reference>
<dbReference type="EMBL" id="JABDTM020026420">
    <property type="protein sequence ID" value="KAH0811955.1"/>
    <property type="molecule type" value="Genomic_DNA"/>
</dbReference>
<comment type="caution">
    <text evidence="1">The sequence shown here is derived from an EMBL/GenBank/DDBJ whole genome shotgun (WGS) entry which is preliminary data.</text>
</comment>
<evidence type="ECO:0000313" key="1">
    <source>
        <dbReference type="EMBL" id="KAH0811955.1"/>
    </source>
</evidence>
<proteinExistence type="predicted"/>
<dbReference type="Proteomes" id="UP000719412">
    <property type="component" value="Unassembled WGS sequence"/>
</dbReference>
<sequence length="231" mass="25761">MGRLVCSAPREYRLKSANKRDFSFFTVRWGKRRPFEESARRQCQGVRVTVTAHQPAAPATLMLLLLFVLLGPAEVVQPEEVHRHSAYTTCISPEGHTPSRGTSSKAQEACRWCADQACTRSGVERSVHGGRDLHATATKRKEDKEDEYVTGLRDCAWVDFGTRLTSPRRCDMQSSRPLQASANLSEYIKLGCRSRSEASFRALACLDSGEAAIAKNAKFKLRRVGLLTTDK</sequence>
<name>A0A8J6L8M6_TENMO</name>
<evidence type="ECO:0000313" key="2">
    <source>
        <dbReference type="Proteomes" id="UP000719412"/>
    </source>
</evidence>
<accession>A0A8J6L8M6</accession>